<evidence type="ECO:0000313" key="2">
    <source>
        <dbReference type="Proteomes" id="UP000814140"/>
    </source>
</evidence>
<protein>
    <submittedName>
        <fullName evidence="1">Uncharacterized protein</fullName>
    </submittedName>
</protein>
<evidence type="ECO:0000313" key="1">
    <source>
        <dbReference type="EMBL" id="KAI0062295.1"/>
    </source>
</evidence>
<keyword evidence="2" id="KW-1185">Reference proteome</keyword>
<reference evidence="1" key="2">
    <citation type="journal article" date="2022" name="New Phytol.">
        <title>Evolutionary transition to the ectomycorrhizal habit in the genomes of a hyperdiverse lineage of mushroom-forming fungi.</title>
        <authorList>
            <person name="Looney B."/>
            <person name="Miyauchi S."/>
            <person name="Morin E."/>
            <person name="Drula E."/>
            <person name="Courty P.E."/>
            <person name="Kohler A."/>
            <person name="Kuo A."/>
            <person name="LaButti K."/>
            <person name="Pangilinan J."/>
            <person name="Lipzen A."/>
            <person name="Riley R."/>
            <person name="Andreopoulos W."/>
            <person name="He G."/>
            <person name="Johnson J."/>
            <person name="Nolan M."/>
            <person name="Tritt A."/>
            <person name="Barry K.W."/>
            <person name="Grigoriev I.V."/>
            <person name="Nagy L.G."/>
            <person name="Hibbett D."/>
            <person name="Henrissat B."/>
            <person name="Matheny P.B."/>
            <person name="Labbe J."/>
            <person name="Martin F.M."/>
        </authorList>
    </citation>
    <scope>NUCLEOTIDE SEQUENCE</scope>
    <source>
        <strain evidence="1">HHB10654</strain>
    </source>
</reference>
<reference evidence="1" key="1">
    <citation type="submission" date="2021-03" db="EMBL/GenBank/DDBJ databases">
        <authorList>
            <consortium name="DOE Joint Genome Institute"/>
            <person name="Ahrendt S."/>
            <person name="Looney B.P."/>
            <person name="Miyauchi S."/>
            <person name="Morin E."/>
            <person name="Drula E."/>
            <person name="Courty P.E."/>
            <person name="Chicoki N."/>
            <person name="Fauchery L."/>
            <person name="Kohler A."/>
            <person name="Kuo A."/>
            <person name="Labutti K."/>
            <person name="Pangilinan J."/>
            <person name="Lipzen A."/>
            <person name="Riley R."/>
            <person name="Andreopoulos W."/>
            <person name="He G."/>
            <person name="Johnson J."/>
            <person name="Barry K.W."/>
            <person name="Grigoriev I.V."/>
            <person name="Nagy L."/>
            <person name="Hibbett D."/>
            <person name="Henrissat B."/>
            <person name="Matheny P.B."/>
            <person name="Labbe J."/>
            <person name="Martin F."/>
        </authorList>
    </citation>
    <scope>NUCLEOTIDE SEQUENCE</scope>
    <source>
        <strain evidence="1">HHB10654</strain>
    </source>
</reference>
<gene>
    <name evidence="1" type="ORF">BV25DRAFT_1804045</name>
</gene>
<comment type="caution">
    <text evidence="1">The sequence shown here is derived from an EMBL/GenBank/DDBJ whole genome shotgun (WGS) entry which is preliminary data.</text>
</comment>
<organism evidence="1 2">
    <name type="scientific">Artomyces pyxidatus</name>
    <dbReference type="NCBI Taxonomy" id="48021"/>
    <lineage>
        <taxon>Eukaryota</taxon>
        <taxon>Fungi</taxon>
        <taxon>Dikarya</taxon>
        <taxon>Basidiomycota</taxon>
        <taxon>Agaricomycotina</taxon>
        <taxon>Agaricomycetes</taxon>
        <taxon>Russulales</taxon>
        <taxon>Auriscalpiaceae</taxon>
        <taxon>Artomyces</taxon>
    </lineage>
</organism>
<dbReference type="Proteomes" id="UP000814140">
    <property type="component" value="Unassembled WGS sequence"/>
</dbReference>
<proteinExistence type="predicted"/>
<dbReference type="EMBL" id="MU277208">
    <property type="protein sequence ID" value="KAI0062295.1"/>
    <property type="molecule type" value="Genomic_DNA"/>
</dbReference>
<name>A0ACB8T2D6_9AGAM</name>
<sequence length="272" mass="30800">MLHSPSRLDTPAYPLSSPIECRTFDEKQPSKSLLDLLPEEVVEIALQRLLHAGVELIEWRAPLYRRMKVPIMVKNYAYVVQDDDLEGASDILTSLGLPVLQPSKLLLRAEGDLQAKGRFHQVTRTTKPAWVQHLVLYPQSFVSINPAELIEPPQPDSSGLRSVSIPRPSSVYASILRLMLKYPRCCSTRTALGSDLSELIGYHLCDIIQGYVDADDESWEEARVNERIEEAVQTVRRWGWDGEWREGEEWMGDALAAFVRGSGDIDFLPWQS</sequence>
<accession>A0ACB8T2D6</accession>